<keyword evidence="3" id="KW-0234">DNA repair</keyword>
<dbReference type="OrthoDB" id="440676at2759"/>
<feature type="region of interest" description="Disordered" evidence="5">
    <location>
        <begin position="354"/>
        <end position="476"/>
    </location>
</feature>
<accession>A0A9P6VTP7</accession>
<feature type="compositionally biased region" description="Low complexity" evidence="5">
    <location>
        <begin position="493"/>
        <end position="513"/>
    </location>
</feature>
<dbReference type="GO" id="GO:0006281">
    <property type="term" value="P:DNA repair"/>
    <property type="evidence" value="ECO:0007669"/>
    <property type="project" value="UniProtKB-KW"/>
</dbReference>
<feature type="region of interest" description="Disordered" evidence="5">
    <location>
        <begin position="489"/>
        <end position="515"/>
    </location>
</feature>
<feature type="compositionally biased region" description="Basic residues" evidence="5">
    <location>
        <begin position="98"/>
        <end position="110"/>
    </location>
</feature>
<dbReference type="PANTHER" id="PTHR15272">
    <property type="entry name" value="CHROMATIN ASSEMBLY FACTOR 1 SUBUNIT A CAF-1 SUBUNIT A"/>
    <property type="match status" value="1"/>
</dbReference>
<evidence type="ECO:0000259" key="6">
    <source>
        <dbReference type="Pfam" id="PF12253"/>
    </source>
</evidence>
<evidence type="ECO:0000313" key="8">
    <source>
        <dbReference type="Proteomes" id="UP000777482"/>
    </source>
</evidence>
<reference evidence="7 8" key="1">
    <citation type="submission" date="2020-11" db="EMBL/GenBank/DDBJ databases">
        <title>Kefir isolates.</title>
        <authorList>
            <person name="Marcisauskas S."/>
            <person name="Kim Y."/>
            <person name="Blasche S."/>
        </authorList>
    </citation>
    <scope>NUCLEOTIDE SEQUENCE [LARGE SCALE GENOMIC DNA]</scope>
    <source>
        <strain evidence="7 8">KR</strain>
    </source>
</reference>
<keyword evidence="2" id="KW-0227">DNA damage</keyword>
<feature type="compositionally biased region" description="Low complexity" evidence="5">
    <location>
        <begin position="361"/>
        <end position="373"/>
    </location>
</feature>
<evidence type="ECO:0000256" key="5">
    <source>
        <dbReference type="SAM" id="MobiDB-lite"/>
    </source>
</evidence>
<evidence type="ECO:0000256" key="4">
    <source>
        <dbReference type="ARBA" id="ARBA00023242"/>
    </source>
</evidence>
<feature type="compositionally biased region" description="Acidic residues" evidence="5">
    <location>
        <begin position="78"/>
        <end position="88"/>
    </location>
</feature>
<sequence length="940" mass="102393">MSATPQPPDSEENASTASPTMDQVAVASTSTSPTTAQQSPAPTGGGKQAEVLMLDSSDNENDGDGDAGKKRKQRESDSGSEDEADDDDKDAKHDNSKAKGKGKAASKKRAAPSPAGSSSSTPAAKKSKSDKTGGAGGKKSAQSEQQQPQQKGTETPPLVVIKKGASKFEIRQKPLKTDLAQSYTTELHAFVAYAVDQLKEEGVKEFTDYPEEHHGFFAKLIHESPLTLLKLAKHIQSTLVTAIVAGLSAACEDSQEMDEQEWDEKAVGAIKSLIQQLATRTNYGLDAASDLPTSTENGTVPAGLQLWFWEVEDEGKWVTEFAARLEKRKKERQEIKRTAVELFTALSEADQRALLDGKSPSAATASSSSTTTSKDVKGKGKAKVKAEDGAEGEGGEGEVKGKGKGKKKEMTEEEKAAAEAKAVARAAKEAEKEAKRKERDEKRAAKVERDAAEQAKKDEKARIKAERQAELDKKQQLFKKQKSMFTSFFVKKSASPSPSDAGPSNSSPAPATSDFDRVFHPFTIRERVEVAPPNRFFKSGRSYDIEIDSKPDLTLADSLASFLSTASKRRIPPYNPYPCPPISVRQTVNAISDASLTSQDVSNLYDALKDPKKVKVKHFRFKEDLRPGYVGTWTKTSAMVGPRTPFARDTAILNYEHDSEAEWEEEVDDPDAEELASDGERSGDEREEPGSDVDSWLAEDDEIEYQEGYDADGDMVMLAAENGGRVPGEDDDVVVVESDKVRKRREREAKKRKLERERKKKREVMLPVVKGMFWQEDVETVAEPALKKMRIQLLNDSVFGLNPFTFTSKPFVTQTSASSTVAVPAGKENVALHGVASSSDANKLSVPTLSAGSVNTLKAKRPGPKTPFPPEQLPTLLRMLQGSQKTKPVIVSDFAELMKSKGTPVPKITVEAKLKEIDMKRVKNTYIVDAALLAQYGISA</sequence>
<feature type="domain" description="Chromatin assembly factor 1 subunit A dimerization" evidence="6">
    <location>
        <begin position="617"/>
        <end position="688"/>
    </location>
</feature>
<evidence type="ECO:0000256" key="2">
    <source>
        <dbReference type="ARBA" id="ARBA00022763"/>
    </source>
</evidence>
<evidence type="ECO:0000256" key="3">
    <source>
        <dbReference type="ARBA" id="ARBA00023204"/>
    </source>
</evidence>
<keyword evidence="4" id="KW-0539">Nucleus</keyword>
<gene>
    <name evidence="7" type="ORF">C6P46_001569</name>
</gene>
<feature type="compositionally biased region" description="Basic and acidic residues" evidence="5">
    <location>
        <begin position="426"/>
        <end position="475"/>
    </location>
</feature>
<keyword evidence="8" id="KW-1185">Reference proteome</keyword>
<feature type="region of interest" description="Disordered" evidence="5">
    <location>
        <begin position="1"/>
        <end position="158"/>
    </location>
</feature>
<feature type="compositionally biased region" description="Low complexity" evidence="5">
    <location>
        <begin position="23"/>
        <end position="42"/>
    </location>
</feature>
<feature type="compositionally biased region" description="Basic and acidic residues" evidence="5">
    <location>
        <begin position="374"/>
        <end position="388"/>
    </location>
</feature>
<dbReference type="GO" id="GO:0033186">
    <property type="term" value="C:CAF-1 complex"/>
    <property type="evidence" value="ECO:0007669"/>
    <property type="project" value="TreeGrafter"/>
</dbReference>
<dbReference type="EMBL" id="PUHQ01000143">
    <property type="protein sequence ID" value="KAG0654646.1"/>
    <property type="molecule type" value="Genomic_DNA"/>
</dbReference>
<dbReference type="GO" id="GO:0006334">
    <property type="term" value="P:nucleosome assembly"/>
    <property type="evidence" value="ECO:0007669"/>
    <property type="project" value="TreeGrafter"/>
</dbReference>
<comment type="caution">
    <text evidence="7">The sequence shown here is derived from an EMBL/GenBank/DDBJ whole genome shotgun (WGS) entry which is preliminary data.</text>
</comment>
<evidence type="ECO:0000313" key="7">
    <source>
        <dbReference type="EMBL" id="KAG0654646.1"/>
    </source>
</evidence>
<protein>
    <recommendedName>
        <fullName evidence="6">Chromatin assembly factor 1 subunit A dimerization domain-containing protein</fullName>
    </recommendedName>
</protein>
<dbReference type="Pfam" id="PF12253">
    <property type="entry name" value="CAF1A_dimeriz"/>
    <property type="match status" value="1"/>
</dbReference>
<dbReference type="PANTHER" id="PTHR15272:SF0">
    <property type="entry name" value="CHROMATIN ASSEMBLY FACTOR 1 SUBUNIT A"/>
    <property type="match status" value="1"/>
</dbReference>
<feature type="compositionally biased region" description="Acidic residues" evidence="5">
    <location>
        <begin position="661"/>
        <end position="677"/>
    </location>
</feature>
<feature type="compositionally biased region" description="Low complexity" evidence="5">
    <location>
        <begin position="111"/>
        <end position="124"/>
    </location>
</feature>
<proteinExistence type="predicted"/>
<comment type="subcellular location">
    <subcellularLocation>
        <location evidence="1">Nucleus</location>
    </subcellularLocation>
</comment>
<dbReference type="AlphaFoldDB" id="A0A9P6VTP7"/>
<feature type="region of interest" description="Disordered" evidence="5">
    <location>
        <begin position="659"/>
        <end position="696"/>
    </location>
</feature>
<feature type="compositionally biased region" description="Basic and acidic residues" evidence="5">
    <location>
        <begin position="408"/>
        <end position="418"/>
    </location>
</feature>
<feature type="compositionally biased region" description="Acidic residues" evidence="5">
    <location>
        <begin position="685"/>
        <end position="696"/>
    </location>
</feature>
<name>A0A9P6VTP7_RHOMI</name>
<dbReference type="Proteomes" id="UP000777482">
    <property type="component" value="Unassembled WGS sequence"/>
</dbReference>
<evidence type="ECO:0000256" key="1">
    <source>
        <dbReference type="ARBA" id="ARBA00004123"/>
    </source>
</evidence>
<organism evidence="7 8">
    <name type="scientific">Rhodotorula mucilaginosa</name>
    <name type="common">Yeast</name>
    <name type="synonym">Rhodotorula rubra</name>
    <dbReference type="NCBI Taxonomy" id="5537"/>
    <lineage>
        <taxon>Eukaryota</taxon>
        <taxon>Fungi</taxon>
        <taxon>Dikarya</taxon>
        <taxon>Basidiomycota</taxon>
        <taxon>Pucciniomycotina</taxon>
        <taxon>Microbotryomycetes</taxon>
        <taxon>Sporidiobolales</taxon>
        <taxon>Sporidiobolaceae</taxon>
        <taxon>Rhodotorula</taxon>
    </lineage>
</organism>
<dbReference type="GO" id="GO:0005634">
    <property type="term" value="C:nucleus"/>
    <property type="evidence" value="ECO:0007669"/>
    <property type="project" value="UniProtKB-SubCell"/>
</dbReference>
<dbReference type="InterPro" id="IPR022043">
    <property type="entry name" value="CAF1A_DD"/>
</dbReference>